<feature type="compositionally biased region" description="Basic residues" evidence="1">
    <location>
        <begin position="441"/>
        <end position="467"/>
    </location>
</feature>
<feature type="region of interest" description="Disordered" evidence="1">
    <location>
        <begin position="2702"/>
        <end position="2723"/>
    </location>
</feature>
<feature type="region of interest" description="Disordered" evidence="1">
    <location>
        <begin position="1857"/>
        <end position="1893"/>
    </location>
</feature>
<organism evidence="3">
    <name type="scientific">Tanacetum cinerariifolium</name>
    <name type="common">Dalmatian daisy</name>
    <name type="synonym">Chrysanthemum cinerariifolium</name>
    <dbReference type="NCBI Taxonomy" id="118510"/>
    <lineage>
        <taxon>Eukaryota</taxon>
        <taxon>Viridiplantae</taxon>
        <taxon>Streptophyta</taxon>
        <taxon>Embryophyta</taxon>
        <taxon>Tracheophyta</taxon>
        <taxon>Spermatophyta</taxon>
        <taxon>Magnoliopsida</taxon>
        <taxon>eudicotyledons</taxon>
        <taxon>Gunneridae</taxon>
        <taxon>Pentapetalae</taxon>
        <taxon>asterids</taxon>
        <taxon>campanulids</taxon>
        <taxon>Asterales</taxon>
        <taxon>Asteraceae</taxon>
        <taxon>Asteroideae</taxon>
        <taxon>Anthemideae</taxon>
        <taxon>Anthemidinae</taxon>
        <taxon>Tanacetum</taxon>
    </lineage>
</organism>
<feature type="region of interest" description="Disordered" evidence="1">
    <location>
        <begin position="2234"/>
        <end position="2279"/>
    </location>
</feature>
<feature type="compositionally biased region" description="Basic residues" evidence="1">
    <location>
        <begin position="68"/>
        <end position="90"/>
    </location>
</feature>
<evidence type="ECO:0000313" key="3">
    <source>
        <dbReference type="EMBL" id="GEU28321.1"/>
    </source>
</evidence>
<feature type="transmembrane region" description="Helical" evidence="2">
    <location>
        <begin position="4499"/>
        <end position="4520"/>
    </location>
</feature>
<feature type="compositionally biased region" description="Low complexity" evidence="1">
    <location>
        <begin position="2371"/>
        <end position="2384"/>
    </location>
</feature>
<feature type="compositionally biased region" description="Basic and acidic residues" evidence="1">
    <location>
        <begin position="3659"/>
        <end position="3677"/>
    </location>
</feature>
<feature type="compositionally biased region" description="Basic residues" evidence="1">
    <location>
        <begin position="1571"/>
        <end position="1581"/>
    </location>
</feature>
<feature type="compositionally biased region" description="Low complexity" evidence="1">
    <location>
        <begin position="539"/>
        <end position="555"/>
    </location>
</feature>
<accession>A0A699GFK1</accession>
<feature type="compositionally biased region" description="Basic and acidic residues" evidence="1">
    <location>
        <begin position="1201"/>
        <end position="1212"/>
    </location>
</feature>
<feature type="compositionally biased region" description="Basic and acidic residues" evidence="1">
    <location>
        <begin position="2123"/>
        <end position="2132"/>
    </location>
</feature>
<feature type="compositionally biased region" description="Basic residues" evidence="1">
    <location>
        <begin position="628"/>
        <end position="637"/>
    </location>
</feature>
<feature type="region of interest" description="Disordered" evidence="1">
    <location>
        <begin position="3658"/>
        <end position="3677"/>
    </location>
</feature>
<feature type="region of interest" description="Disordered" evidence="1">
    <location>
        <begin position="3117"/>
        <end position="3137"/>
    </location>
</feature>
<feature type="region of interest" description="Disordered" evidence="1">
    <location>
        <begin position="779"/>
        <end position="803"/>
    </location>
</feature>
<feature type="compositionally biased region" description="Low complexity" evidence="1">
    <location>
        <begin position="3246"/>
        <end position="3257"/>
    </location>
</feature>
<feature type="compositionally biased region" description="Basic residues" evidence="1">
    <location>
        <begin position="330"/>
        <end position="342"/>
    </location>
</feature>
<feature type="compositionally biased region" description="Low complexity" evidence="1">
    <location>
        <begin position="1249"/>
        <end position="1261"/>
    </location>
</feature>
<feature type="compositionally biased region" description="Low complexity" evidence="1">
    <location>
        <begin position="3786"/>
        <end position="3795"/>
    </location>
</feature>
<feature type="compositionally biased region" description="Low complexity" evidence="1">
    <location>
        <begin position="1944"/>
        <end position="1957"/>
    </location>
</feature>
<feature type="compositionally biased region" description="Low complexity" evidence="1">
    <location>
        <begin position="1108"/>
        <end position="1122"/>
    </location>
</feature>
<feature type="compositionally biased region" description="Basic residues" evidence="1">
    <location>
        <begin position="206"/>
        <end position="218"/>
    </location>
</feature>
<dbReference type="EMBL" id="BKCJ010000004">
    <property type="protein sequence ID" value="GEU28321.1"/>
    <property type="molecule type" value="Genomic_DNA"/>
</dbReference>
<feature type="region of interest" description="Disordered" evidence="1">
    <location>
        <begin position="1044"/>
        <end position="1366"/>
    </location>
</feature>
<feature type="region of interest" description="Disordered" evidence="1">
    <location>
        <begin position="1659"/>
        <end position="1761"/>
    </location>
</feature>
<feature type="compositionally biased region" description="Low complexity" evidence="1">
    <location>
        <begin position="1602"/>
        <end position="1620"/>
    </location>
</feature>
<keyword evidence="2" id="KW-1133">Transmembrane helix</keyword>
<feature type="region of interest" description="Disordered" evidence="1">
    <location>
        <begin position="1"/>
        <end position="590"/>
    </location>
</feature>
<feature type="compositionally biased region" description="Basic and acidic residues" evidence="1">
    <location>
        <begin position="867"/>
        <end position="888"/>
    </location>
</feature>
<feature type="compositionally biased region" description="Low complexity" evidence="1">
    <location>
        <begin position="1879"/>
        <end position="1893"/>
    </location>
</feature>
<feature type="region of interest" description="Disordered" evidence="1">
    <location>
        <begin position="3179"/>
        <end position="3205"/>
    </location>
</feature>
<feature type="region of interest" description="Disordered" evidence="1">
    <location>
        <begin position="2371"/>
        <end position="2409"/>
    </location>
</feature>
<feature type="compositionally biased region" description="Pro residues" evidence="1">
    <location>
        <begin position="101"/>
        <end position="113"/>
    </location>
</feature>
<protein>
    <submittedName>
        <fullName evidence="3">Uncharacterized protein</fullName>
    </submittedName>
</protein>
<keyword evidence="2" id="KW-0472">Membrane</keyword>
<feature type="region of interest" description="Disordered" evidence="1">
    <location>
        <begin position="610"/>
        <end position="647"/>
    </location>
</feature>
<feature type="compositionally biased region" description="Basic and acidic residues" evidence="1">
    <location>
        <begin position="483"/>
        <end position="495"/>
    </location>
</feature>
<feature type="region of interest" description="Disordered" evidence="1">
    <location>
        <begin position="4721"/>
        <end position="4752"/>
    </location>
</feature>
<name>A0A699GFK1_TANCI</name>
<feature type="compositionally biased region" description="Gly residues" evidence="1">
    <location>
        <begin position="1236"/>
        <end position="1248"/>
    </location>
</feature>
<feature type="compositionally biased region" description="Low complexity" evidence="1">
    <location>
        <begin position="317"/>
        <end position="329"/>
    </location>
</feature>
<feature type="compositionally biased region" description="Low complexity" evidence="1">
    <location>
        <begin position="3120"/>
        <end position="3130"/>
    </location>
</feature>
<evidence type="ECO:0000256" key="2">
    <source>
        <dbReference type="SAM" id="Phobius"/>
    </source>
</evidence>
<feature type="compositionally biased region" description="Basic residues" evidence="1">
    <location>
        <begin position="2157"/>
        <end position="2187"/>
    </location>
</feature>
<feature type="compositionally biased region" description="Basic residues" evidence="1">
    <location>
        <begin position="857"/>
        <end position="866"/>
    </location>
</feature>
<feature type="compositionally biased region" description="Basic residues" evidence="1">
    <location>
        <begin position="1151"/>
        <end position="1163"/>
    </location>
</feature>
<feature type="region of interest" description="Disordered" evidence="1">
    <location>
        <begin position="2762"/>
        <end position="2788"/>
    </location>
</feature>
<feature type="compositionally biased region" description="Low complexity" evidence="1">
    <location>
        <begin position="1047"/>
        <end position="1057"/>
    </location>
</feature>
<feature type="compositionally biased region" description="Basic residues" evidence="1">
    <location>
        <begin position="1621"/>
        <end position="1630"/>
    </location>
</feature>
<feature type="compositionally biased region" description="Low complexity" evidence="1">
    <location>
        <begin position="412"/>
        <end position="434"/>
    </location>
</feature>
<feature type="compositionally biased region" description="Basic residues" evidence="1">
    <location>
        <begin position="122"/>
        <end position="146"/>
    </location>
</feature>
<feature type="compositionally biased region" description="Basic residues" evidence="1">
    <location>
        <begin position="1590"/>
        <end position="1601"/>
    </location>
</feature>
<feature type="compositionally biased region" description="Basic residues" evidence="1">
    <location>
        <begin position="1082"/>
        <end position="1095"/>
    </location>
</feature>
<feature type="compositionally biased region" description="Basic and acidic residues" evidence="1">
    <location>
        <begin position="581"/>
        <end position="590"/>
    </location>
</feature>
<feature type="region of interest" description="Disordered" evidence="1">
    <location>
        <begin position="1776"/>
        <end position="1805"/>
    </location>
</feature>
<evidence type="ECO:0000256" key="1">
    <source>
        <dbReference type="SAM" id="MobiDB-lite"/>
    </source>
</evidence>
<feature type="compositionally biased region" description="Basic residues" evidence="1">
    <location>
        <begin position="1060"/>
        <end position="1070"/>
    </location>
</feature>
<feature type="region of interest" description="Disordered" evidence="1">
    <location>
        <begin position="2092"/>
        <end position="2187"/>
    </location>
</feature>
<feature type="compositionally biased region" description="Low complexity" evidence="1">
    <location>
        <begin position="3187"/>
        <end position="3205"/>
    </location>
</feature>
<feature type="compositionally biased region" description="Basic and acidic residues" evidence="1">
    <location>
        <begin position="908"/>
        <end position="919"/>
    </location>
</feature>
<feature type="region of interest" description="Disordered" evidence="1">
    <location>
        <begin position="3239"/>
        <end position="3290"/>
    </location>
</feature>
<gene>
    <name evidence="3" type="ORF">Tci_000299</name>
</gene>
<feature type="region of interest" description="Disordered" evidence="1">
    <location>
        <begin position="3690"/>
        <end position="3796"/>
    </location>
</feature>
<feature type="compositionally biased region" description="Low complexity" evidence="1">
    <location>
        <begin position="271"/>
        <end position="285"/>
    </location>
</feature>
<proteinExistence type="predicted"/>
<feature type="region of interest" description="Disordered" evidence="1">
    <location>
        <begin position="1526"/>
        <end position="1645"/>
    </location>
</feature>
<sequence>MSVAQDGDGFMWFGAQGGLDPARRPPGPAVGGHQHRRPGLVRQAARTLRAGGGRPAGQSRRICDGQRCRRRPVGGHRRRARLPRRCRRRAPLPALGGCAGGPPPRPDPRPAARPPGHAVDRFRRRPGPARRRQRPGRGHRRHRRRRAVAERQPAGRRGVRHPPQRRGPGGRRRRARAPAGAGGPGPAAGHGAVADRDRAGPVVGRYLRRRHPRVRRVWRQPPQHHAPARRGRQPGQRPGGGAVARPQQRPPVGGAGRPGHRPDRAGRHAPRGPASRSAAAGHRAACQPDFVHDRGRAERRLDRHPGRAVPHQRPGHARAAGAAAAARGAAAHRQHRAARRRAMAGYAQRAAALRSARRHRQGLPPGAGVGRRTHRQPRDGPARRSRRRAVGGHPQRPQSLRSGQRPRRANPAGTGAQRRLAAGAGQRAGFRPPGTVVGGHQWRRHCRAHRQHGRRRAAVSPARRGRRPAQQAGQHLAARPGRAHVDVHRQRPGRDRSRHAARASVRPAGRAGVPVVLQRRGRPDRPRRAGVRHVGRLRGGAPDAGAALDVPAAAGRQRRTARQAQRAGRAGAGGRRAGAGDSRRHPQREYRSGVARLFRQRAQPLRFPAGRLRQGLGGGRRQPPQRHLCQRGARHVHAAPARQQPRRRLESARADRGAAFPAGLVPDLVGALGRGAGRAAAGLGPVPAPHPPARARQGGAAAAGVCAHAPPGAGARHRQVHQRTARIRRAAAGDPARVERHRPGQRRLRADLRAGRGTADSARQLADQRGAAVQRHAAHRGAGAAGRCGRGGHARDVPEPRRRRAGRAHLHRSAGAGLPGVRAGAGVCRGRPGDVQGAQGTVYFRVPESPRDPRHPAGARRRRGLHPRQERFFGQHQPRDPHPDERHPGLCRPGCAPRSAGQAARVFPQDRPRRQEPAGHHRRRARFFQDRIGQAGAGKRGVRPGRRAGPGGRPVLVARGGKRPGTGGVGRSRRARAPVRRSAAAGPGVDQPGGQRPQVHRARPYRAARDAGHRRRAACRSGRSGRTWRGRAALCRVRYRRGHQRRAAAAPVPRVQPGRQQHHPAVRWHRAGPGDLAAAGARHGRGDRRGQHARQRQLLPVRRSAAQLAGRARSSAGLRRPAGAGGRRQRGGAHHARTAVAQRRPDGGRGRLGRRGRAGRAGRRPGGPGIAGLGHAARARRGQCAAPAPGGGAGAGAGGGHGERVRPRDGHARGQPAGHRRLPVQARQSRPPAGRRGAGAGTGDGGTGVAAHPARHAMAGRAAHRRRPRAGGGRQRDQPASGARSAAGRRRARRAGQQRHGCRAHGGRRPFRRRADGYPDAGNGWLRGHRADPCAPSGHAVAGDRHDRARGGGLPRKQPGHGHERLRHQADRTGAAVCRAGQLDRSAGGRPAPGRAGARHRDRAVLAACRRTHPGARIVLAACRRTHPGARHRYGRCAGAAGRQPPAAHGPARQVRGRVCGYAATVARCSRRRPGRARRAAGAQGQGRCRQPVHGPAAWCGRCAGTRAALGARGTRRLPGRVYRRVRDCPGRRPGGRRWRPLGQPPRNLTPRKHDEQTQLRAAQHHAGQTGHRRWLPRPHAGRSGPRIGRPGHRTRCRQRTGRTQPAIARSGRGRACGAGKHPRGPRRHGAVPAVGRDRGQPGRLRSIPAVSATAGLTASASFPPARSAERSAARPAPPAPPALTEAGFSIPQFHHVPPRPPADKTSATGGPRRATAHGTPSGGCGTSRTSAPPAPPSPPAWLRRTASAGRPPSPAPARPFPRAWRCAAGSAYCRADGSGTGPASRRRCAAPARTLPPGAGRRPTGWFFSARWRADPRRAVPGRRTCAAAGAPPPPAAGWRPGRSCGPCSGAAALRRAGRQGRAAAGTRPRQAPPAAPPAAARRSGPAARRSWGRPCRYRCARPASASTCAPAPPAAPSDGCAKSRRGRARRPAPPYRLRSRPARPAASRRATTGAPWRRSASVRALHRFWLTLPSTARSAASTSISRSRCGASASQRVLAASALLPANRDAQSTSSSSRGWMYNTAQRRIFMKPSLKLEVKKSAMTSGSLAHCATAAKARPPFAGAARRHHRHPQGKLRIVQHAPAVFAHGTGQRRHGPARQDHRSPPQGRARQYAVPHWRHVPEPVRDPPRPLQDVPGQPRWRRTDHRLPDGRRTAGHGRHQHRPAPLHGRGAGRQRRNHARAKRHAVIGKYAGDPAVCRLPGQPVVAVRGARVLAQYVPAAHVARGNRQLPGLDHREHQPPAVQVQERGSGAGQQPRNRVARSEKTQGDYGRDRNLRLTPPGPVVCVAQACACGITPASVARCAVSATPMRRPGASRVVRLPPAPPSGCARAWAGRLRMRPAHRAAPSARCPCPAGSHATAAAPGARACRQPRCAAGAPPARRARHRRPASRTAPGGPPRGRGAARHDEDRVFLDVQGRVVHCNQCHRDLVRTGVRGTVRGAQADRYGARFGRCQAHGVGRDQGQRGDAGHADAVRVRRFGGVHDLQPIDVFDHAVFHLAAHGAAVADHVQLERHAQGQGRAGAGHDQAQYGRVDAHARAPGAAPHGAGAELLGQRALGAVADQAARCGNLVHHAVAGVHAGGAADALVLQAVADVDAGGADLHAQRTVDAGAARIDRTFCKGATGLAAGAVVGDDQGVAVEHRALEAGVRAHVFAHLFAHPARVAVRGKRVEQHPEPFPGSEIKRLHFHHQFADGREIADKGKTGPQGDGAPRQVLGGFPGEFLRRPRLAVEQHARAAPAFDAALDPQEDFGVHRLRTGKTAPHAPGHGGGQEQQIGADNQQHRQVDKILRPQDHAEDVELTRGQVEQQGLATVPLQPRGAVKGQLREPHEQPAQPRVTARGFARAPDVRGQHVHLGVAQEIAERGHGGRAAVADGFHDGVRAAAEQPDLVRQVRCTDGLVAPGVGAVARHARAEFRLAEHGLDGIGRGSGQAQHVVGDVFDVLVAAQGRAHRRHGARAAVQDGLLDGVRRAAEQPVLVGQVRKALVAARIGPMALGAVGEEQPLADGARLRIGRHGFQILFLVPGEQRTVVGLGLFQLGLVVAGGAPAQPARVTAQARVQHQVCQREDDGDVEQPHPPARHRRVQLGQILVPHMTGGVDIDVAALTHPGLRLRPQQDGAADDAQQGDGGDVIVPEAAGKVSHDAPRPFPPAVPRLADRRSGRLLRSCPSVLPARRQSRRPCTGRPGAAARAAWAPRPAAPTWSWPATGSWAYSIPAPRRADWRDGCGAIRRCSGRPRAPGRARCAWSPTGTAGRRRTRRRPNNGRSVRSRRAADAPSASGSCSSLRARRCRGPSAVAGWLPGRSAARGFFRSIHGRISWGAPISVGGCQGRDGGGDGGAAAQRHPGVVAHHAHAGEVQEAAHHAHHVVRISRFHAFDKGVGQGAVRVDRAPHQALHHAGDPHGRDVQHHADGGHPEVQIDQLDAVHFLLAHQARNQVVDRAHGDEAHPAQRAAVHVRHGPVGVVGQGVDGLDRHHRPFEGGDAVKRQRDDHEFQDRVGAQLVPSAGQGHHAVDHAAPRRRQQHQREHHAHRLRPVRQRRVVQMVRAGPHIGEDQRPEVHDRQAIGIDGTLGLFRDEVIDHAQVAGGEDEAHRVMAVPPLDHGVLHARVGRVRLGEAGRHHGALHHVQDGHGQDVGAEEPVGHVDVLDLAGEQGAEEHDGVRDPHHRDQDRDRPFELRVFLAARKTHGQRDHGQQDHGLPAPEGEGSQRVGKQPHLAGALHHVVRRGKQAADAERKDHGIGVQRPQAAVGQPGDVQVQRRPCQAPRADSATGRYPRRRLARSESGAQAEAEAATHDIVIDAVGWQRRRPVKDIVDGGEHFGRALGAELVTAAPVNISHRWHDVVVDAVGQRGRVAGVVGADQGVVVVAAADVTQLAGRRQRSQLVGGAGVPRPCRDAARDAGLAGAVHAVGRGRGDVARRPQLEHPGALHRDVYGAAQCVAEVAQRLGIRQLQVEAVRAQLAHVGVHAGHGCNRVIGGKRDGLAVAGFAIAQAVVDQGLERHRGDCAVNVDSVVVGRHAQAFQRRRLEHDAHRGGGRLFRCQRRVATGVGRHHVTGIERGARVEQRLRGRVARAEQLGQVRRPDVARAGAAQADVGRGRIRRARLPGGDVARGRITGAARGAVDIDRMDAGQSRGGGYQRHQRFQVHLFYVQLAIDRLHIVDVEGAGRGQRVRRRRQLFLAVLEAAGKRDGTGPAGKRCALQIGRRFFQLRHLLEARLAQDVGGRRSRRRRAAQQVDRHAAIGGCAQGRAAGHRAERQAGRAHVGSGHRHSVDGAQHIGADYDIGRGLCKIAARSLQVDVPFPAVAHCALQTRGQARRPVQVIELRRPERVARVTDAQRGRPHLRGDLGGQVGVVARDGDGRIEIDLGGAAPLAARIRRLHVKRDGGREVVRQPAQERGALDWRAQRERAIDAVAGHAAAEHGGAGGVLAVRKRRRAHGAVRAGDELLAAQRGRVGGHVLDQAAGGHVTDADRAGNQVGGHARRARTRHGKGGHFLAAPVALVIIAHAAVVVVFAARNDAATALGKRGAARHADSLVARIALARLAVLDRALHAVDALFQTEVDHAGHGVRPVRGRGAARDHVHGLDQRRGDHVQVHAGRAGDVAVVGERQAVAAQQHQGAVRAQAAQVGKADAGAGGAAGGRNGGAECRDFIEHVAHVDCRALGNGGAADHGGGRRRLEAGAVDARGAHHHALRGIDGRRRRWRCERSWRRHDISRRGRCRRGPGRRGGSGSRSRRSGGSNGGPGRGACGGLRVTFAAARQQQQARCQPQRACQRPGPCRGPVRGALTNRRLAFYRYAHEFLRWCGIWNLVPVW</sequence>
<feature type="compositionally biased region" description="Basic and acidic residues" evidence="1">
    <location>
        <begin position="2264"/>
        <end position="2279"/>
    </location>
</feature>
<feature type="compositionally biased region" description="Basic residues" evidence="1">
    <location>
        <begin position="3258"/>
        <end position="3275"/>
    </location>
</feature>
<feature type="compositionally biased region" description="Basic residues" evidence="1">
    <location>
        <begin position="1287"/>
        <end position="1312"/>
    </location>
</feature>
<feature type="compositionally biased region" description="Basic and acidic residues" evidence="1">
    <location>
        <begin position="290"/>
        <end position="305"/>
    </location>
</feature>
<feature type="compositionally biased region" description="Basic residues" evidence="1">
    <location>
        <begin position="157"/>
        <end position="176"/>
    </location>
</feature>
<keyword evidence="2" id="KW-0812">Transmembrane</keyword>
<feature type="compositionally biased region" description="Basic and acidic residues" evidence="1">
    <location>
        <begin position="3733"/>
        <end position="3743"/>
    </location>
</feature>
<comment type="caution">
    <text evidence="3">The sequence shown here is derived from an EMBL/GenBank/DDBJ whole genome shotgun (WGS) entry which is preliminary data.</text>
</comment>
<reference evidence="3" key="1">
    <citation type="journal article" date="2019" name="Sci. Rep.">
        <title>Draft genome of Tanacetum cinerariifolium, the natural source of mosquito coil.</title>
        <authorList>
            <person name="Yamashiro T."/>
            <person name="Shiraishi A."/>
            <person name="Satake H."/>
            <person name="Nakayama K."/>
        </authorList>
    </citation>
    <scope>NUCLEOTIDE SEQUENCE</scope>
</reference>
<feature type="compositionally biased region" description="Low complexity" evidence="1">
    <location>
        <begin position="343"/>
        <end position="354"/>
    </location>
</feature>
<feature type="compositionally biased region" description="Basic residues" evidence="1">
    <location>
        <begin position="998"/>
        <end position="1018"/>
    </location>
</feature>
<feature type="region of interest" description="Disordered" evidence="1">
    <location>
        <begin position="845"/>
        <end position="1024"/>
    </location>
</feature>
<feature type="compositionally biased region" description="Basic residues" evidence="1">
    <location>
        <begin position="1127"/>
        <end position="1137"/>
    </location>
</feature>
<feature type="region of interest" description="Disordered" evidence="1">
    <location>
        <begin position="1906"/>
        <end position="1959"/>
    </location>
</feature>
<feature type="compositionally biased region" description="Gly residues" evidence="1">
    <location>
        <begin position="1189"/>
        <end position="1200"/>
    </location>
</feature>
<feature type="compositionally biased region" description="Low complexity" evidence="1">
    <location>
        <begin position="1857"/>
        <end position="1871"/>
    </location>
</feature>